<dbReference type="Proteomes" id="UP000011087">
    <property type="component" value="Unassembled WGS sequence"/>
</dbReference>
<dbReference type="GO" id="GO:0005856">
    <property type="term" value="C:cytoskeleton"/>
    <property type="evidence" value="ECO:0007669"/>
    <property type="project" value="UniProtKB-SubCell"/>
</dbReference>
<dbReference type="InterPro" id="IPR048278">
    <property type="entry name" value="PFN"/>
</dbReference>
<sequence>MTSKGSWVELLSDIVGTKRFGEAAILSMDGLTYGSTHGFRVRKKEFLLLNRSFLDPASMFEHGLPVNGRKYVGISANPKTLHAKSGPSGVICVRARNCVLVATYYPPTSAPQALITLEEISTEVNIGMYKTDSIDANLLHSIKSRTKDGDDDD</sequence>
<dbReference type="PaxDb" id="55529-EKX43248"/>
<dbReference type="HOGENOM" id="CLU_1716733_0_0_1"/>
<evidence type="ECO:0000313" key="8">
    <source>
        <dbReference type="EnsemblProtists" id="EKX43248"/>
    </source>
</evidence>
<evidence type="ECO:0000256" key="3">
    <source>
        <dbReference type="ARBA" id="ARBA00022490"/>
    </source>
</evidence>
<evidence type="ECO:0000256" key="1">
    <source>
        <dbReference type="ARBA" id="ARBA00004245"/>
    </source>
</evidence>
<dbReference type="STRING" id="905079.L1J3Z5"/>
<reference evidence="7 9" key="1">
    <citation type="journal article" date="2012" name="Nature">
        <title>Algal genomes reveal evolutionary mosaicism and the fate of nucleomorphs.</title>
        <authorList>
            <consortium name="DOE Joint Genome Institute"/>
            <person name="Curtis B.A."/>
            <person name="Tanifuji G."/>
            <person name="Burki F."/>
            <person name="Gruber A."/>
            <person name="Irimia M."/>
            <person name="Maruyama S."/>
            <person name="Arias M.C."/>
            <person name="Ball S.G."/>
            <person name="Gile G.H."/>
            <person name="Hirakawa Y."/>
            <person name="Hopkins J.F."/>
            <person name="Kuo A."/>
            <person name="Rensing S.A."/>
            <person name="Schmutz J."/>
            <person name="Symeonidi A."/>
            <person name="Elias M."/>
            <person name="Eveleigh R.J."/>
            <person name="Herman E.K."/>
            <person name="Klute M.J."/>
            <person name="Nakayama T."/>
            <person name="Obornik M."/>
            <person name="Reyes-Prieto A."/>
            <person name="Armbrust E.V."/>
            <person name="Aves S.J."/>
            <person name="Beiko R.G."/>
            <person name="Coutinho P."/>
            <person name="Dacks J.B."/>
            <person name="Durnford D.G."/>
            <person name="Fast N.M."/>
            <person name="Green B.R."/>
            <person name="Grisdale C.J."/>
            <person name="Hempel F."/>
            <person name="Henrissat B."/>
            <person name="Hoppner M.P."/>
            <person name="Ishida K."/>
            <person name="Kim E."/>
            <person name="Koreny L."/>
            <person name="Kroth P.G."/>
            <person name="Liu Y."/>
            <person name="Malik S.B."/>
            <person name="Maier U.G."/>
            <person name="McRose D."/>
            <person name="Mock T."/>
            <person name="Neilson J.A."/>
            <person name="Onodera N.T."/>
            <person name="Poole A.M."/>
            <person name="Pritham E.J."/>
            <person name="Richards T.A."/>
            <person name="Rocap G."/>
            <person name="Roy S.W."/>
            <person name="Sarai C."/>
            <person name="Schaack S."/>
            <person name="Shirato S."/>
            <person name="Slamovits C.H."/>
            <person name="Spencer D.F."/>
            <person name="Suzuki S."/>
            <person name="Worden A.Z."/>
            <person name="Zauner S."/>
            <person name="Barry K."/>
            <person name="Bell C."/>
            <person name="Bharti A.K."/>
            <person name="Crow J.A."/>
            <person name="Grimwood J."/>
            <person name="Kramer R."/>
            <person name="Lindquist E."/>
            <person name="Lucas S."/>
            <person name="Salamov A."/>
            <person name="McFadden G.I."/>
            <person name="Lane C.E."/>
            <person name="Keeling P.J."/>
            <person name="Gray M.W."/>
            <person name="Grigoriev I.V."/>
            <person name="Archibald J.M."/>
        </authorList>
    </citation>
    <scope>NUCLEOTIDE SEQUENCE</scope>
    <source>
        <strain evidence="7 9">CCMP2712</strain>
    </source>
</reference>
<dbReference type="eggNOG" id="KOG1755">
    <property type="taxonomic scope" value="Eukaryota"/>
</dbReference>
<keyword evidence="5" id="KW-0206">Cytoskeleton</keyword>
<reference evidence="9" key="2">
    <citation type="submission" date="2012-11" db="EMBL/GenBank/DDBJ databases">
        <authorList>
            <person name="Kuo A."/>
            <person name="Curtis B.A."/>
            <person name="Tanifuji G."/>
            <person name="Burki F."/>
            <person name="Gruber A."/>
            <person name="Irimia M."/>
            <person name="Maruyama S."/>
            <person name="Arias M.C."/>
            <person name="Ball S.G."/>
            <person name="Gile G.H."/>
            <person name="Hirakawa Y."/>
            <person name="Hopkins J.F."/>
            <person name="Rensing S.A."/>
            <person name="Schmutz J."/>
            <person name="Symeonidi A."/>
            <person name="Elias M."/>
            <person name="Eveleigh R.J."/>
            <person name="Herman E.K."/>
            <person name="Klute M.J."/>
            <person name="Nakayama T."/>
            <person name="Obornik M."/>
            <person name="Reyes-Prieto A."/>
            <person name="Armbrust E.V."/>
            <person name="Aves S.J."/>
            <person name="Beiko R.G."/>
            <person name="Coutinho P."/>
            <person name="Dacks J.B."/>
            <person name="Durnford D.G."/>
            <person name="Fast N.M."/>
            <person name="Green B.R."/>
            <person name="Grisdale C."/>
            <person name="Hempe F."/>
            <person name="Henrissat B."/>
            <person name="Hoppner M.P."/>
            <person name="Ishida K.-I."/>
            <person name="Kim E."/>
            <person name="Koreny L."/>
            <person name="Kroth P.G."/>
            <person name="Liu Y."/>
            <person name="Malik S.-B."/>
            <person name="Maier U.G."/>
            <person name="McRose D."/>
            <person name="Mock T."/>
            <person name="Neilson J.A."/>
            <person name="Onodera N.T."/>
            <person name="Poole A.M."/>
            <person name="Pritham E.J."/>
            <person name="Richards T.A."/>
            <person name="Rocap G."/>
            <person name="Roy S.W."/>
            <person name="Sarai C."/>
            <person name="Schaack S."/>
            <person name="Shirato S."/>
            <person name="Slamovits C.H."/>
            <person name="Spencer D.F."/>
            <person name="Suzuki S."/>
            <person name="Worden A.Z."/>
            <person name="Zauner S."/>
            <person name="Barry K."/>
            <person name="Bell C."/>
            <person name="Bharti A.K."/>
            <person name="Crow J.A."/>
            <person name="Grimwood J."/>
            <person name="Kramer R."/>
            <person name="Lindquist E."/>
            <person name="Lucas S."/>
            <person name="Salamov A."/>
            <person name="McFadden G.I."/>
            <person name="Lane C.E."/>
            <person name="Keeling P.J."/>
            <person name="Gray M.W."/>
            <person name="Grigoriev I.V."/>
            <person name="Archibald J.M."/>
        </authorList>
    </citation>
    <scope>NUCLEOTIDE SEQUENCE</scope>
    <source>
        <strain evidence="9">CCMP2712</strain>
    </source>
</reference>
<protein>
    <recommendedName>
        <fullName evidence="6">Profilin</fullName>
    </recommendedName>
</protein>
<dbReference type="InterPro" id="IPR036140">
    <property type="entry name" value="PFN_sf"/>
</dbReference>
<dbReference type="GeneID" id="17299908"/>
<dbReference type="EMBL" id="JH993011">
    <property type="protein sequence ID" value="EKX43248.1"/>
    <property type="molecule type" value="Genomic_DNA"/>
</dbReference>
<dbReference type="PANTHER" id="PTHR11604:SF0">
    <property type="entry name" value="PROFILIN"/>
    <property type="match status" value="1"/>
</dbReference>
<dbReference type="GO" id="GO:0005938">
    <property type="term" value="C:cell cortex"/>
    <property type="evidence" value="ECO:0007669"/>
    <property type="project" value="TreeGrafter"/>
</dbReference>
<evidence type="ECO:0000313" key="7">
    <source>
        <dbReference type="EMBL" id="EKX43248.1"/>
    </source>
</evidence>
<dbReference type="OrthoDB" id="421374at2759"/>
<reference evidence="8" key="3">
    <citation type="submission" date="2016-03" db="UniProtKB">
        <authorList>
            <consortium name="EnsemblProtists"/>
        </authorList>
    </citation>
    <scope>IDENTIFICATION</scope>
</reference>
<dbReference type="OMA" id="NYITMAY"/>
<evidence type="ECO:0000256" key="6">
    <source>
        <dbReference type="RuleBase" id="RU003909"/>
    </source>
</evidence>
<keyword evidence="3" id="KW-0963">Cytoplasm</keyword>
<dbReference type="EnsemblProtists" id="EKX43248">
    <property type="protein sequence ID" value="EKX43248"/>
    <property type="gene ID" value="GUITHDRAFT_110664"/>
</dbReference>
<gene>
    <name evidence="7" type="ORF">GUITHDRAFT_110664</name>
</gene>
<organism evidence="7">
    <name type="scientific">Guillardia theta (strain CCMP2712)</name>
    <name type="common">Cryptophyte</name>
    <dbReference type="NCBI Taxonomy" id="905079"/>
    <lineage>
        <taxon>Eukaryota</taxon>
        <taxon>Cryptophyceae</taxon>
        <taxon>Pyrenomonadales</taxon>
        <taxon>Geminigeraceae</taxon>
        <taxon>Guillardia</taxon>
    </lineage>
</organism>
<dbReference type="SUPFAM" id="SSF55770">
    <property type="entry name" value="Profilin (actin-binding protein)"/>
    <property type="match status" value="1"/>
</dbReference>
<dbReference type="SMART" id="SM00392">
    <property type="entry name" value="PROF"/>
    <property type="match status" value="1"/>
</dbReference>
<dbReference type="GO" id="GO:0003785">
    <property type="term" value="F:actin monomer binding"/>
    <property type="evidence" value="ECO:0007669"/>
    <property type="project" value="TreeGrafter"/>
</dbReference>
<dbReference type="Pfam" id="PF00235">
    <property type="entry name" value="Profilin"/>
    <property type="match status" value="1"/>
</dbReference>
<evidence type="ECO:0000256" key="5">
    <source>
        <dbReference type="ARBA" id="ARBA00023212"/>
    </source>
</evidence>
<dbReference type="PANTHER" id="PTHR11604">
    <property type="entry name" value="PROFILIN"/>
    <property type="match status" value="1"/>
</dbReference>
<comment type="similarity">
    <text evidence="2 6">Belongs to the profilin family.</text>
</comment>
<name>L1J3Z5_GUITC</name>
<dbReference type="Gene3D" id="3.30.450.30">
    <property type="entry name" value="Dynein light chain 2a, cytoplasmic"/>
    <property type="match status" value="1"/>
</dbReference>
<comment type="subcellular location">
    <subcellularLocation>
        <location evidence="1">Cytoplasm</location>
        <location evidence="1">Cytoskeleton</location>
    </subcellularLocation>
</comment>
<evidence type="ECO:0000256" key="4">
    <source>
        <dbReference type="ARBA" id="ARBA00023203"/>
    </source>
</evidence>
<keyword evidence="4 6" id="KW-0009">Actin-binding</keyword>
<evidence type="ECO:0000256" key="2">
    <source>
        <dbReference type="ARBA" id="ARBA00010058"/>
    </source>
</evidence>
<proteinExistence type="inferred from homology"/>
<dbReference type="InterPro" id="IPR005455">
    <property type="entry name" value="PFN_euk"/>
</dbReference>
<keyword evidence="9" id="KW-1185">Reference proteome</keyword>
<evidence type="ECO:0000313" key="9">
    <source>
        <dbReference type="Proteomes" id="UP000011087"/>
    </source>
</evidence>
<dbReference type="RefSeq" id="XP_005830228.1">
    <property type="nucleotide sequence ID" value="XM_005830171.1"/>
</dbReference>
<dbReference type="KEGG" id="gtt:GUITHDRAFT_110664"/>
<dbReference type="AlphaFoldDB" id="L1J3Z5"/>
<accession>L1J3Z5</accession>